<reference evidence="1 2" key="1">
    <citation type="journal article" date="2018" name="Mol. Plant">
        <title>The genome of Artemisia annua provides insight into the evolution of Asteraceae family and artemisinin biosynthesis.</title>
        <authorList>
            <person name="Shen Q."/>
            <person name="Zhang L."/>
            <person name="Liao Z."/>
            <person name="Wang S."/>
            <person name="Yan T."/>
            <person name="Shi P."/>
            <person name="Liu M."/>
            <person name="Fu X."/>
            <person name="Pan Q."/>
            <person name="Wang Y."/>
            <person name="Lv Z."/>
            <person name="Lu X."/>
            <person name="Zhang F."/>
            <person name="Jiang W."/>
            <person name="Ma Y."/>
            <person name="Chen M."/>
            <person name="Hao X."/>
            <person name="Li L."/>
            <person name="Tang Y."/>
            <person name="Lv G."/>
            <person name="Zhou Y."/>
            <person name="Sun X."/>
            <person name="Brodelius P.E."/>
            <person name="Rose J.K.C."/>
            <person name="Tang K."/>
        </authorList>
    </citation>
    <scope>NUCLEOTIDE SEQUENCE [LARGE SCALE GENOMIC DNA]</scope>
    <source>
        <strain evidence="2">cv. Huhao1</strain>
        <tissue evidence="1">Leaf</tissue>
    </source>
</reference>
<keyword evidence="2" id="KW-1185">Reference proteome</keyword>
<proteinExistence type="predicted"/>
<protein>
    <submittedName>
        <fullName evidence="1">Transcription factor SCREAM2</fullName>
    </submittedName>
</protein>
<dbReference type="STRING" id="35608.A0A2U1LUH9"/>
<accession>A0A2U1LUH9</accession>
<gene>
    <name evidence="1" type="ORF">CTI12_AA452490</name>
</gene>
<evidence type="ECO:0000313" key="1">
    <source>
        <dbReference type="EMBL" id="PWA52641.1"/>
    </source>
</evidence>
<evidence type="ECO:0000313" key="2">
    <source>
        <dbReference type="Proteomes" id="UP000245207"/>
    </source>
</evidence>
<dbReference type="OrthoDB" id="551431at2759"/>
<comment type="caution">
    <text evidence="1">The sequence shown here is derived from an EMBL/GenBank/DDBJ whole genome shotgun (WGS) entry which is preliminary data.</text>
</comment>
<name>A0A2U1LUH9_ARTAN</name>
<dbReference type="AlphaFoldDB" id="A0A2U1LUH9"/>
<dbReference type="Proteomes" id="UP000245207">
    <property type="component" value="Unassembled WGS sequence"/>
</dbReference>
<organism evidence="1 2">
    <name type="scientific">Artemisia annua</name>
    <name type="common">Sweet wormwood</name>
    <dbReference type="NCBI Taxonomy" id="35608"/>
    <lineage>
        <taxon>Eukaryota</taxon>
        <taxon>Viridiplantae</taxon>
        <taxon>Streptophyta</taxon>
        <taxon>Embryophyta</taxon>
        <taxon>Tracheophyta</taxon>
        <taxon>Spermatophyta</taxon>
        <taxon>Magnoliopsida</taxon>
        <taxon>eudicotyledons</taxon>
        <taxon>Gunneridae</taxon>
        <taxon>Pentapetalae</taxon>
        <taxon>asterids</taxon>
        <taxon>campanulids</taxon>
        <taxon>Asterales</taxon>
        <taxon>Asteraceae</taxon>
        <taxon>Asteroideae</taxon>
        <taxon>Anthemideae</taxon>
        <taxon>Artemisiinae</taxon>
        <taxon>Artemisia</taxon>
    </lineage>
</organism>
<dbReference type="EMBL" id="PKPP01007708">
    <property type="protein sequence ID" value="PWA52641.1"/>
    <property type="molecule type" value="Genomic_DNA"/>
</dbReference>
<sequence>MLTESSYSESIVDVQLMKNGLLEIHIFCSRPKPDLSYLISKTLEDLGLIIQDAMIANFDVFKLDLRAQQRNGGQYVRPDQIKLILLDLVGDRGALQV</sequence>